<dbReference type="InterPro" id="IPR013083">
    <property type="entry name" value="Znf_RING/FYVE/PHD"/>
</dbReference>
<accession>A0A2S2R329</accession>
<dbReference type="GO" id="GO:0008270">
    <property type="term" value="F:zinc ion binding"/>
    <property type="evidence" value="ECO:0007669"/>
    <property type="project" value="UniProtKB-KW"/>
</dbReference>
<keyword evidence="2" id="KW-0863">Zinc-finger</keyword>
<keyword evidence="6" id="KW-1185">Reference proteome</keyword>
<dbReference type="Proteomes" id="UP000694846">
    <property type="component" value="Unplaced"/>
</dbReference>
<dbReference type="GO" id="GO:0016874">
    <property type="term" value="F:ligase activity"/>
    <property type="evidence" value="ECO:0007669"/>
    <property type="project" value="UniProtKB-KW"/>
</dbReference>
<dbReference type="InterPro" id="IPR004181">
    <property type="entry name" value="Znf_MIZ"/>
</dbReference>
<dbReference type="AlphaFoldDB" id="A0A2S2R329"/>
<sequence>MESNESTETINYQKGNVCSELESVLKLRDKIICSKEITLPCAHIEDTDLSDILSNIPNIKPNKHLLQNEQSIHLLMENIRKLKGTSELEVDFDAYEKKSQDDEVNQTISRLRQQSEKLFKRIINSQVGFNECLNSGLNKNNLEIKDHINTHTKLIEQTCKYDRGIESILDCNKDKFGKNIKTDLKVKSISEFEKAYTELANEELSTIYETALKSFKNHEHLLAVKHYDKPSTDFMIEDIISEKLDPYSKQPITKPVKNKICKHIYDQNSIELMLKKKIFISCAYIGCVNKRFTKKDLLYNLDNSSDGE</sequence>
<feature type="domain" description="SP-RING-type" evidence="4">
    <location>
        <begin position="233"/>
        <end position="287"/>
    </location>
</feature>
<evidence type="ECO:0000313" key="8">
    <source>
        <dbReference type="RefSeq" id="XP_025414297.1"/>
    </source>
</evidence>
<dbReference type="EMBL" id="GGMS01015195">
    <property type="protein sequence ID" value="MBY84398.1"/>
    <property type="molecule type" value="Transcribed_RNA"/>
</dbReference>
<dbReference type="OrthoDB" id="26899at2759"/>
<gene>
    <name evidence="5" type="primary">NSMCE2</name>
    <name evidence="7 8" type="synonym">LOC112686298</name>
    <name evidence="5" type="ORF">g.2926</name>
</gene>
<organism evidence="5">
    <name type="scientific">Sipha flava</name>
    <name type="common">yellow sugarcane aphid</name>
    <dbReference type="NCBI Taxonomy" id="143950"/>
    <lineage>
        <taxon>Eukaryota</taxon>
        <taxon>Metazoa</taxon>
        <taxon>Ecdysozoa</taxon>
        <taxon>Arthropoda</taxon>
        <taxon>Hexapoda</taxon>
        <taxon>Insecta</taxon>
        <taxon>Pterygota</taxon>
        <taxon>Neoptera</taxon>
        <taxon>Paraneoptera</taxon>
        <taxon>Hemiptera</taxon>
        <taxon>Sternorrhyncha</taxon>
        <taxon>Aphidomorpha</taxon>
        <taxon>Aphidoidea</taxon>
        <taxon>Aphididae</taxon>
        <taxon>Sipha</taxon>
    </lineage>
</organism>
<protein>
    <submittedName>
        <fullName evidence="5 7 8">E3 SUMO-protein ligase</fullName>
    </submittedName>
</protein>
<evidence type="ECO:0000256" key="2">
    <source>
        <dbReference type="ARBA" id="ARBA00022771"/>
    </source>
</evidence>
<evidence type="ECO:0000256" key="3">
    <source>
        <dbReference type="ARBA" id="ARBA00022833"/>
    </source>
</evidence>
<evidence type="ECO:0000313" key="7">
    <source>
        <dbReference type="RefSeq" id="XP_025414296.1"/>
    </source>
</evidence>
<evidence type="ECO:0000313" key="6">
    <source>
        <dbReference type="Proteomes" id="UP000694846"/>
    </source>
</evidence>
<dbReference type="RefSeq" id="XP_025414296.1">
    <property type="nucleotide sequence ID" value="XM_025558511.1"/>
</dbReference>
<name>A0A2S2R329_9HEMI</name>
<evidence type="ECO:0000256" key="1">
    <source>
        <dbReference type="ARBA" id="ARBA00022723"/>
    </source>
</evidence>
<evidence type="ECO:0000259" key="4">
    <source>
        <dbReference type="Pfam" id="PF11789"/>
    </source>
</evidence>
<reference evidence="7 8" key="2">
    <citation type="submission" date="2025-04" db="UniProtKB">
        <authorList>
            <consortium name="RefSeq"/>
        </authorList>
    </citation>
    <scope>IDENTIFICATION</scope>
    <source>
        <tissue evidence="7 8">Whole body</tissue>
    </source>
</reference>
<keyword evidence="1" id="KW-0479">Metal-binding</keyword>
<evidence type="ECO:0000313" key="5">
    <source>
        <dbReference type="EMBL" id="MBY84398.1"/>
    </source>
</evidence>
<keyword evidence="3" id="KW-0862">Zinc</keyword>
<keyword evidence="5" id="KW-0436">Ligase</keyword>
<proteinExistence type="predicted"/>
<reference evidence="5" key="1">
    <citation type="submission" date="2018-04" db="EMBL/GenBank/DDBJ databases">
        <title>Transcriptome assembly of Sipha flava.</title>
        <authorList>
            <person name="Scully E.D."/>
            <person name="Geib S.M."/>
            <person name="Palmer N.A."/>
            <person name="Koch K."/>
            <person name="Bradshaw J."/>
            <person name="Heng-Moss T."/>
            <person name="Sarath G."/>
        </authorList>
    </citation>
    <scope>NUCLEOTIDE SEQUENCE</scope>
</reference>
<dbReference type="Pfam" id="PF11789">
    <property type="entry name" value="zf-Nse"/>
    <property type="match status" value="1"/>
</dbReference>
<dbReference type="Gene3D" id="3.30.40.10">
    <property type="entry name" value="Zinc/RING finger domain, C3HC4 (zinc finger)"/>
    <property type="match status" value="1"/>
</dbReference>
<dbReference type="RefSeq" id="XP_025414297.1">
    <property type="nucleotide sequence ID" value="XM_025558512.1"/>
</dbReference>